<proteinExistence type="predicted"/>
<sequence>MLTALILASFGKILSKLGLIFYYKNSKNARLKFSKHRYLIGGIFGISDRLTFYMTWKVER</sequence>
<accession>A0A5P8W8F9</accession>
<dbReference type="AlphaFoldDB" id="A0A5P8W8F9"/>
<dbReference type="EMBL" id="CP045226">
    <property type="protein sequence ID" value="QFS48239.1"/>
    <property type="molecule type" value="Genomic_DNA"/>
</dbReference>
<organism evidence="1 2">
    <name type="scientific">Nostoc sphaeroides CCNUC1</name>
    <dbReference type="NCBI Taxonomy" id="2653204"/>
    <lineage>
        <taxon>Bacteria</taxon>
        <taxon>Bacillati</taxon>
        <taxon>Cyanobacteriota</taxon>
        <taxon>Cyanophyceae</taxon>
        <taxon>Nostocales</taxon>
        <taxon>Nostocaceae</taxon>
        <taxon>Nostoc</taxon>
    </lineage>
</organism>
<evidence type="ECO:0000313" key="1">
    <source>
        <dbReference type="EMBL" id="QFS48239.1"/>
    </source>
</evidence>
<keyword evidence="2" id="KW-1185">Reference proteome</keyword>
<evidence type="ECO:0000313" key="2">
    <source>
        <dbReference type="Proteomes" id="UP000326678"/>
    </source>
</evidence>
<name>A0A5P8W8F9_9NOSO</name>
<dbReference type="KEGG" id="nsh:GXM_05731"/>
<protein>
    <submittedName>
        <fullName evidence="1">Uncharacterized protein</fullName>
    </submittedName>
</protein>
<dbReference type="Proteomes" id="UP000326678">
    <property type="component" value="Chromosome Gxm1"/>
</dbReference>
<reference evidence="1 2" key="1">
    <citation type="submission" date="2019-10" db="EMBL/GenBank/DDBJ databases">
        <title>Genomic and transcriptomic insights into the perfect genentic adaptation of a filamentous nitrogen-fixing cyanobacterium to rice fields.</title>
        <authorList>
            <person name="Chen Z."/>
        </authorList>
    </citation>
    <scope>NUCLEOTIDE SEQUENCE [LARGE SCALE GENOMIC DNA]</scope>
    <source>
        <strain evidence="1">CCNUC1</strain>
    </source>
</reference>
<gene>
    <name evidence="1" type="ORF">GXM_05731</name>
</gene>